<dbReference type="InterPro" id="IPR033714">
    <property type="entry name" value="tRNA_bind_bactPheRS"/>
</dbReference>
<evidence type="ECO:0000256" key="7">
    <source>
        <dbReference type="ARBA" id="ARBA00022723"/>
    </source>
</evidence>
<evidence type="ECO:0000256" key="1">
    <source>
        <dbReference type="ARBA" id="ARBA00004496"/>
    </source>
</evidence>
<comment type="subcellular location">
    <subcellularLocation>
        <location evidence="1 15">Cytoplasm</location>
    </subcellularLocation>
</comment>
<dbReference type="Pfam" id="PF01588">
    <property type="entry name" value="tRNA_bind"/>
    <property type="match status" value="1"/>
</dbReference>
<keyword evidence="8 15" id="KW-0547">Nucleotide-binding</keyword>
<comment type="catalytic activity">
    <reaction evidence="14 15">
        <text>tRNA(Phe) + L-phenylalanine + ATP = L-phenylalanyl-tRNA(Phe) + AMP + diphosphate + H(+)</text>
        <dbReference type="Rhea" id="RHEA:19413"/>
        <dbReference type="Rhea" id="RHEA-COMP:9668"/>
        <dbReference type="Rhea" id="RHEA-COMP:9699"/>
        <dbReference type="ChEBI" id="CHEBI:15378"/>
        <dbReference type="ChEBI" id="CHEBI:30616"/>
        <dbReference type="ChEBI" id="CHEBI:33019"/>
        <dbReference type="ChEBI" id="CHEBI:58095"/>
        <dbReference type="ChEBI" id="CHEBI:78442"/>
        <dbReference type="ChEBI" id="CHEBI:78531"/>
        <dbReference type="ChEBI" id="CHEBI:456215"/>
        <dbReference type="EC" id="6.1.1.20"/>
    </reaction>
</comment>
<dbReference type="Gene3D" id="3.30.70.380">
    <property type="entry name" value="Ferrodoxin-fold anticodon-binding domain"/>
    <property type="match status" value="1"/>
</dbReference>
<dbReference type="Pfam" id="PF03147">
    <property type="entry name" value="FDX-ACB"/>
    <property type="match status" value="1"/>
</dbReference>
<dbReference type="AlphaFoldDB" id="A0A8J6TDL7"/>
<protein>
    <recommendedName>
        <fullName evidence="15">Phenylalanine--tRNA ligase beta subunit</fullName>
        <ecNumber evidence="15">6.1.1.20</ecNumber>
    </recommendedName>
    <alternativeName>
        <fullName evidence="15">Phenylalanyl-tRNA synthetase beta subunit</fullName>
        <shortName evidence="15">PheRS</shortName>
    </alternativeName>
</protein>
<dbReference type="InterPro" id="IPR045060">
    <property type="entry name" value="Phe-tRNA-ligase_IIc_bsu"/>
</dbReference>
<dbReference type="FunFam" id="3.50.40.10:FF:000001">
    <property type="entry name" value="Phenylalanine--tRNA ligase beta subunit"/>
    <property type="match status" value="1"/>
</dbReference>
<dbReference type="InterPro" id="IPR020825">
    <property type="entry name" value="Phe-tRNA_synthase-like_B3/B4"/>
</dbReference>
<dbReference type="Gene3D" id="2.40.50.140">
    <property type="entry name" value="Nucleic acid-binding proteins"/>
    <property type="match status" value="1"/>
</dbReference>
<evidence type="ECO:0000256" key="2">
    <source>
        <dbReference type="ARBA" id="ARBA00008653"/>
    </source>
</evidence>
<dbReference type="SUPFAM" id="SSF46955">
    <property type="entry name" value="Putative DNA-binding domain"/>
    <property type="match status" value="1"/>
</dbReference>
<keyword evidence="4 15" id="KW-0963">Cytoplasm</keyword>
<dbReference type="InterPro" id="IPR036690">
    <property type="entry name" value="Fdx_antiC-bd_sf"/>
</dbReference>
<keyword evidence="9 15" id="KW-0067">ATP-binding</keyword>
<keyword evidence="13 15" id="KW-0030">Aminoacyl-tRNA synthetase</keyword>
<keyword evidence="6 15" id="KW-0436">Ligase</keyword>
<dbReference type="FunFam" id="3.30.70.380:FF:000001">
    <property type="entry name" value="Phenylalanine--tRNA ligase beta subunit"/>
    <property type="match status" value="1"/>
</dbReference>
<dbReference type="PANTHER" id="PTHR10947:SF0">
    <property type="entry name" value="PHENYLALANINE--TRNA LIGASE BETA SUBUNIT"/>
    <property type="match status" value="1"/>
</dbReference>
<dbReference type="CDD" id="cd02796">
    <property type="entry name" value="tRNA_bind_bactPheRS"/>
    <property type="match status" value="1"/>
</dbReference>
<dbReference type="InterPro" id="IPR005121">
    <property type="entry name" value="Fdx_antiC-bd"/>
</dbReference>
<dbReference type="EC" id="6.1.1.20" evidence="15"/>
<dbReference type="GO" id="GO:0004826">
    <property type="term" value="F:phenylalanine-tRNA ligase activity"/>
    <property type="evidence" value="ECO:0007669"/>
    <property type="project" value="UniProtKB-UniRule"/>
</dbReference>
<feature type="domain" description="B5" evidence="19">
    <location>
        <begin position="401"/>
        <end position="477"/>
    </location>
</feature>
<evidence type="ECO:0000256" key="8">
    <source>
        <dbReference type="ARBA" id="ARBA00022741"/>
    </source>
</evidence>
<dbReference type="PROSITE" id="PS50886">
    <property type="entry name" value="TRBD"/>
    <property type="match status" value="1"/>
</dbReference>
<dbReference type="SMART" id="SM00874">
    <property type="entry name" value="B5"/>
    <property type="match status" value="1"/>
</dbReference>
<evidence type="ECO:0000259" key="19">
    <source>
        <dbReference type="PROSITE" id="PS51483"/>
    </source>
</evidence>
<dbReference type="InterPro" id="IPR002547">
    <property type="entry name" value="tRNA-bd_dom"/>
</dbReference>
<feature type="binding site" evidence="15">
    <location>
        <position position="464"/>
    </location>
    <ligand>
        <name>Mg(2+)</name>
        <dbReference type="ChEBI" id="CHEBI:18420"/>
        <note>shared with alpha subunit</note>
    </ligand>
</feature>
<dbReference type="SUPFAM" id="SSF56037">
    <property type="entry name" value="PheT/TilS domain"/>
    <property type="match status" value="1"/>
</dbReference>
<evidence type="ECO:0000256" key="5">
    <source>
        <dbReference type="ARBA" id="ARBA00022555"/>
    </source>
</evidence>
<evidence type="ECO:0000256" key="6">
    <source>
        <dbReference type="ARBA" id="ARBA00022598"/>
    </source>
</evidence>
<evidence type="ECO:0000259" key="18">
    <source>
        <dbReference type="PROSITE" id="PS51447"/>
    </source>
</evidence>
<dbReference type="InterPro" id="IPR005146">
    <property type="entry name" value="B3/B4_tRNA-bd"/>
</dbReference>
<keyword evidence="5 16" id="KW-0820">tRNA-binding</keyword>
<dbReference type="FunFam" id="2.40.50.140:FF:000045">
    <property type="entry name" value="Phenylalanine--tRNA ligase beta subunit"/>
    <property type="match status" value="1"/>
</dbReference>
<dbReference type="PROSITE" id="PS51483">
    <property type="entry name" value="B5"/>
    <property type="match status" value="1"/>
</dbReference>
<dbReference type="SUPFAM" id="SSF54991">
    <property type="entry name" value="Anticodon-binding domain of PheRS"/>
    <property type="match status" value="1"/>
</dbReference>
<evidence type="ECO:0000313" key="21">
    <source>
        <dbReference type="Proteomes" id="UP000614424"/>
    </source>
</evidence>
<evidence type="ECO:0000259" key="17">
    <source>
        <dbReference type="PROSITE" id="PS50886"/>
    </source>
</evidence>
<reference evidence="20 21" key="1">
    <citation type="submission" date="2020-08" db="EMBL/GenBank/DDBJ databases">
        <title>Bridging the membrane lipid divide: bacteria of the FCB group superphylum have the potential to synthesize archaeal ether lipids.</title>
        <authorList>
            <person name="Villanueva L."/>
            <person name="Von Meijenfeldt F.A.B."/>
            <person name="Westbye A.B."/>
            <person name="Yadav S."/>
            <person name="Hopmans E.C."/>
            <person name="Dutilh B.E."/>
            <person name="Sinninghe Damste J.S."/>
        </authorList>
    </citation>
    <scope>NUCLEOTIDE SEQUENCE [LARGE SCALE GENOMIC DNA]</scope>
    <source>
        <strain evidence="20">NIOZ-UU47</strain>
    </source>
</reference>
<evidence type="ECO:0000256" key="4">
    <source>
        <dbReference type="ARBA" id="ARBA00022490"/>
    </source>
</evidence>
<dbReference type="CDD" id="cd00769">
    <property type="entry name" value="PheRS_beta_core"/>
    <property type="match status" value="1"/>
</dbReference>
<dbReference type="GO" id="GO:0000049">
    <property type="term" value="F:tRNA binding"/>
    <property type="evidence" value="ECO:0007669"/>
    <property type="project" value="UniProtKB-UniRule"/>
</dbReference>
<feature type="domain" description="TRNA-binding" evidence="17">
    <location>
        <begin position="39"/>
        <end position="147"/>
    </location>
</feature>
<organism evidence="20 21">
    <name type="scientific">Candidatus Desulfobia pelagia</name>
    <dbReference type="NCBI Taxonomy" id="2841692"/>
    <lineage>
        <taxon>Bacteria</taxon>
        <taxon>Pseudomonadati</taxon>
        <taxon>Thermodesulfobacteriota</taxon>
        <taxon>Desulfobulbia</taxon>
        <taxon>Desulfobulbales</taxon>
        <taxon>Desulfobulbaceae</taxon>
        <taxon>Candidatus Desulfobia</taxon>
    </lineage>
</organism>
<dbReference type="GO" id="GO:0005524">
    <property type="term" value="F:ATP binding"/>
    <property type="evidence" value="ECO:0007669"/>
    <property type="project" value="UniProtKB-UniRule"/>
</dbReference>
<evidence type="ECO:0000256" key="11">
    <source>
        <dbReference type="ARBA" id="ARBA00022884"/>
    </source>
</evidence>
<evidence type="ECO:0000256" key="14">
    <source>
        <dbReference type="ARBA" id="ARBA00049255"/>
    </source>
</evidence>
<dbReference type="Gene3D" id="3.30.930.10">
    <property type="entry name" value="Bira Bifunctional Protein, Domain 2"/>
    <property type="match status" value="1"/>
</dbReference>
<evidence type="ECO:0000256" key="13">
    <source>
        <dbReference type="ARBA" id="ARBA00023146"/>
    </source>
</evidence>
<dbReference type="GO" id="GO:0006432">
    <property type="term" value="P:phenylalanyl-tRNA aminoacylation"/>
    <property type="evidence" value="ECO:0007669"/>
    <property type="project" value="UniProtKB-UniRule"/>
</dbReference>
<feature type="domain" description="FDX-ACB" evidence="18">
    <location>
        <begin position="712"/>
        <end position="805"/>
    </location>
</feature>
<sequence length="807" mass="88867">MKFTYNWLKQYVDLTMPAGELSDRLTMAGLEVEAVEEIFHDLDKVKVAEILSVSKHPNADRLTLCEVKVGGDVFRVVCGAPNARAGLFTAIALPGAFLKGEMKIKKGKIRGEKSEGMLCSERDLGISEEHAGIMELDWLTESGMDLAEALDLKDTFIEVDLTPNRPDCTSVIGIAREAAAFSGAALKTPLDGKSLPEMNTSDVQFSVDVLDADCPRYAARLLKNVTLAPSPWWLKRYLLAVGLRPINNVVDITNFVMMEYGQPLHAFDYSKLAGGKIIVRKANEGERMGTLDGTERTLDTDMLMICDAEKPVAVAGVMGGGNSEVSDSTTEVLLESACFDPVSIRRTARKLNMGTDSSYRFERGVDPQLAPKALARAVELLVELAGAEEVPGGIDYADGVTLPEAINLRVSRTNNILGFVFTAEEIKAMLTSIELSVVQIDEDTLEVTPASFRIDLEREVDLIEEVARLKGYNEFPQTMPVVPMSTAENDNMRILRHDISRIMTSSGYNEAINYSFVSPKHFDMLGLSADDPLRNSVTLLNPLGEDLSIMRTTLLPGLLDNVRHNINRQSPDILLFEIGKGFHPLPDADQPEEKLYLTAVISGRRNPGTVELHYGAEKSDILDVKGVLSRLINELGLEDISFDLAPQDVKPYCEKGVSFCLVSPSGTAGECGKMNPRVLKEFGIKQDVYYLDCDLDILLKQKLARKKFTPLPKYPSVKWDIAVLVPDAVRAGEIVDAVNSAGEPLIERAELFDVYRGDSIKEGFKSVAVTVTYRSPDQTLEDEIVGKVHKKITDMILTGFHGQLREE</sequence>
<dbReference type="Gene3D" id="3.50.40.10">
    <property type="entry name" value="Phenylalanyl-trna Synthetase, Chain B, domain 3"/>
    <property type="match status" value="1"/>
</dbReference>
<comment type="caution">
    <text evidence="20">The sequence shown here is derived from an EMBL/GenBank/DDBJ whole genome shotgun (WGS) entry which is preliminary data.</text>
</comment>
<dbReference type="InterPro" id="IPR004532">
    <property type="entry name" value="Phe-tRNA-ligase_IIc_bsu_bact"/>
</dbReference>
<evidence type="ECO:0000256" key="12">
    <source>
        <dbReference type="ARBA" id="ARBA00022917"/>
    </source>
</evidence>
<keyword evidence="11 16" id="KW-0694">RNA-binding</keyword>
<dbReference type="NCBIfam" id="TIGR00472">
    <property type="entry name" value="pheT_bact"/>
    <property type="match status" value="1"/>
</dbReference>
<dbReference type="GO" id="GO:0000287">
    <property type="term" value="F:magnesium ion binding"/>
    <property type="evidence" value="ECO:0007669"/>
    <property type="project" value="UniProtKB-UniRule"/>
</dbReference>
<feature type="binding site" evidence="15">
    <location>
        <position position="455"/>
    </location>
    <ligand>
        <name>Mg(2+)</name>
        <dbReference type="ChEBI" id="CHEBI:18420"/>
        <note>shared with alpha subunit</note>
    </ligand>
</feature>
<dbReference type="GO" id="GO:0009328">
    <property type="term" value="C:phenylalanine-tRNA ligase complex"/>
    <property type="evidence" value="ECO:0007669"/>
    <property type="project" value="TreeGrafter"/>
</dbReference>
<evidence type="ECO:0000313" key="20">
    <source>
        <dbReference type="EMBL" id="MBC8318936.1"/>
    </source>
</evidence>
<dbReference type="Gene3D" id="3.30.56.10">
    <property type="match status" value="2"/>
</dbReference>
<name>A0A8J6TDL7_9BACT</name>
<dbReference type="Pfam" id="PF17759">
    <property type="entry name" value="tRNA_synthFbeta"/>
    <property type="match status" value="1"/>
</dbReference>
<evidence type="ECO:0000256" key="15">
    <source>
        <dbReference type="HAMAP-Rule" id="MF_00283"/>
    </source>
</evidence>
<dbReference type="SMART" id="SM00873">
    <property type="entry name" value="B3_4"/>
    <property type="match status" value="1"/>
</dbReference>
<gene>
    <name evidence="15" type="primary">pheT</name>
    <name evidence="20" type="ORF">H8E41_13625</name>
</gene>
<keyword evidence="10 15" id="KW-0460">Magnesium</keyword>
<dbReference type="HAMAP" id="MF_00283">
    <property type="entry name" value="Phe_tRNA_synth_beta1"/>
    <property type="match status" value="1"/>
</dbReference>
<dbReference type="SUPFAM" id="SSF50249">
    <property type="entry name" value="Nucleic acid-binding proteins"/>
    <property type="match status" value="1"/>
</dbReference>
<keyword evidence="7 15" id="KW-0479">Metal-binding</keyword>
<dbReference type="EMBL" id="JACNJZ010000200">
    <property type="protein sequence ID" value="MBC8318936.1"/>
    <property type="molecule type" value="Genomic_DNA"/>
</dbReference>
<evidence type="ECO:0000256" key="16">
    <source>
        <dbReference type="PROSITE-ProRule" id="PRU00209"/>
    </source>
</evidence>
<accession>A0A8J6TDL7</accession>
<dbReference type="Pfam" id="PF03483">
    <property type="entry name" value="B3_4"/>
    <property type="match status" value="1"/>
</dbReference>
<evidence type="ECO:0000256" key="3">
    <source>
        <dbReference type="ARBA" id="ARBA00011209"/>
    </source>
</evidence>
<dbReference type="InterPro" id="IPR005147">
    <property type="entry name" value="tRNA_synthase_B5-dom"/>
</dbReference>
<dbReference type="SUPFAM" id="SSF55681">
    <property type="entry name" value="Class II aaRS and biotin synthetases"/>
    <property type="match status" value="1"/>
</dbReference>
<dbReference type="Pfam" id="PF03484">
    <property type="entry name" value="B5"/>
    <property type="match status" value="1"/>
</dbReference>
<comment type="cofactor">
    <cofactor evidence="15">
        <name>Mg(2+)</name>
        <dbReference type="ChEBI" id="CHEBI:18420"/>
    </cofactor>
    <text evidence="15">Binds 2 magnesium ions per tetramer.</text>
</comment>
<evidence type="ECO:0000256" key="9">
    <source>
        <dbReference type="ARBA" id="ARBA00022840"/>
    </source>
</evidence>
<comment type="similarity">
    <text evidence="2 15">Belongs to the phenylalanyl-tRNA synthetase beta subunit family. Type 1 subfamily.</text>
</comment>
<dbReference type="InterPro" id="IPR041616">
    <property type="entry name" value="PheRS_beta_core"/>
</dbReference>
<dbReference type="Proteomes" id="UP000614424">
    <property type="component" value="Unassembled WGS sequence"/>
</dbReference>
<dbReference type="InterPro" id="IPR009061">
    <property type="entry name" value="DNA-bd_dom_put_sf"/>
</dbReference>
<feature type="binding site" evidence="15">
    <location>
        <position position="465"/>
    </location>
    <ligand>
        <name>Mg(2+)</name>
        <dbReference type="ChEBI" id="CHEBI:18420"/>
        <note>shared with alpha subunit</note>
    </ligand>
</feature>
<dbReference type="InterPro" id="IPR045864">
    <property type="entry name" value="aa-tRNA-synth_II/BPL/LPL"/>
</dbReference>
<dbReference type="InterPro" id="IPR012340">
    <property type="entry name" value="NA-bd_OB-fold"/>
</dbReference>
<comment type="subunit">
    <text evidence="3 15">Tetramer of two alpha and two beta subunits.</text>
</comment>
<feature type="binding site" evidence="15">
    <location>
        <position position="461"/>
    </location>
    <ligand>
        <name>Mg(2+)</name>
        <dbReference type="ChEBI" id="CHEBI:18420"/>
        <note>shared with alpha subunit</note>
    </ligand>
</feature>
<dbReference type="NCBIfam" id="NF045760">
    <property type="entry name" value="YtpR"/>
    <property type="match status" value="1"/>
</dbReference>
<keyword evidence="12 15" id="KW-0648">Protein biosynthesis</keyword>
<evidence type="ECO:0000256" key="10">
    <source>
        <dbReference type="ARBA" id="ARBA00022842"/>
    </source>
</evidence>
<proteinExistence type="inferred from homology"/>
<dbReference type="PANTHER" id="PTHR10947">
    <property type="entry name" value="PHENYLALANYL-TRNA SYNTHETASE BETA CHAIN AND LEUCINE-RICH REPEAT-CONTAINING PROTEIN 47"/>
    <property type="match status" value="1"/>
</dbReference>
<dbReference type="PROSITE" id="PS51447">
    <property type="entry name" value="FDX_ACB"/>
    <property type="match status" value="1"/>
</dbReference>
<dbReference type="SMART" id="SM00896">
    <property type="entry name" value="FDX-ACB"/>
    <property type="match status" value="1"/>
</dbReference>